<dbReference type="AlphaFoldDB" id="A0A3E1NMT6"/>
<evidence type="ECO:0000313" key="2">
    <source>
        <dbReference type="Proteomes" id="UP000261174"/>
    </source>
</evidence>
<organism evidence="1 2">
    <name type="scientific">Chitinophaga silvisoli</name>
    <dbReference type="NCBI Taxonomy" id="2291814"/>
    <lineage>
        <taxon>Bacteria</taxon>
        <taxon>Pseudomonadati</taxon>
        <taxon>Bacteroidota</taxon>
        <taxon>Chitinophagia</taxon>
        <taxon>Chitinophagales</taxon>
        <taxon>Chitinophagaceae</taxon>
        <taxon>Chitinophaga</taxon>
    </lineage>
</organism>
<dbReference type="Pfam" id="PF26541">
    <property type="entry name" value="MafI2"/>
    <property type="match status" value="1"/>
</dbReference>
<sequence>MLFNILSCVRFIFIENREGKIILSVYTDRDLSDSEKELYYESLGEILGDFTDLDFEGSMTLIEVTNKEAREIEGRGVLVYARYE</sequence>
<proteinExistence type="predicted"/>
<accession>A0A3E1NMT6</accession>
<comment type="caution">
    <text evidence="1">The sequence shown here is derived from an EMBL/GenBank/DDBJ whole genome shotgun (WGS) entry which is preliminary data.</text>
</comment>
<dbReference type="EMBL" id="QTJV01000029">
    <property type="protein sequence ID" value="RFM29240.1"/>
    <property type="molecule type" value="Genomic_DNA"/>
</dbReference>
<protein>
    <submittedName>
        <fullName evidence="1">Uncharacterized protein</fullName>
    </submittedName>
</protein>
<keyword evidence="2" id="KW-1185">Reference proteome</keyword>
<gene>
    <name evidence="1" type="ORF">DXN04_33695</name>
</gene>
<reference evidence="1 2" key="1">
    <citation type="submission" date="2018-08" db="EMBL/GenBank/DDBJ databases">
        <title>Chitinophaga sp. K20C18050901, a novel bacterium isolated from forest soil.</title>
        <authorList>
            <person name="Wang C."/>
        </authorList>
    </citation>
    <scope>NUCLEOTIDE SEQUENCE [LARGE SCALE GENOMIC DNA]</scope>
    <source>
        <strain evidence="1 2">K20C18050901</strain>
    </source>
</reference>
<evidence type="ECO:0000313" key="1">
    <source>
        <dbReference type="EMBL" id="RFM29240.1"/>
    </source>
</evidence>
<name>A0A3E1NMT6_9BACT</name>
<dbReference type="InterPro" id="IPR058702">
    <property type="entry name" value="MafI2-like"/>
</dbReference>
<dbReference type="Proteomes" id="UP000261174">
    <property type="component" value="Unassembled WGS sequence"/>
</dbReference>